<keyword evidence="2" id="KW-1185">Reference proteome</keyword>
<evidence type="ECO:0008006" key="3">
    <source>
        <dbReference type="Google" id="ProtNLM"/>
    </source>
</evidence>
<reference evidence="1 2" key="1">
    <citation type="submission" date="2019-09" db="EMBL/GenBank/DDBJ databases">
        <authorList>
            <person name="Duangmal K."/>
            <person name="Teo W.F.A."/>
            <person name="Lipun K."/>
        </authorList>
    </citation>
    <scope>NUCLEOTIDE SEQUENCE [LARGE SCALE GENOMIC DNA]</scope>
    <source>
        <strain evidence="1 2">K1PN6</strain>
    </source>
</reference>
<comment type="caution">
    <text evidence="1">The sequence shown here is derived from an EMBL/GenBank/DDBJ whole genome shotgun (WGS) entry which is preliminary data.</text>
</comment>
<evidence type="ECO:0000313" key="2">
    <source>
        <dbReference type="Proteomes" id="UP000373149"/>
    </source>
</evidence>
<dbReference type="AlphaFoldDB" id="A0A5N8WLP4"/>
<evidence type="ECO:0000313" key="1">
    <source>
        <dbReference type="EMBL" id="MPY48371.1"/>
    </source>
</evidence>
<sequence>MNLTPQVATAEMSDADLDNVSGGLAAGVSGGLFLDTPLAGVGAGVTAGASAEGVGAGLGAGVHAAGLGGGVHLAAG</sequence>
<proteinExistence type="predicted"/>
<dbReference type="Proteomes" id="UP000373149">
    <property type="component" value="Unassembled WGS sequence"/>
</dbReference>
<name>A0A5N8WLP4_9ACTN</name>
<protein>
    <recommendedName>
        <fullName evidence="3">Type A2 lantipeptide</fullName>
    </recommendedName>
</protein>
<organism evidence="1 2">
    <name type="scientific">Streptomyces acidicola</name>
    <dbReference type="NCBI Taxonomy" id="2596892"/>
    <lineage>
        <taxon>Bacteria</taxon>
        <taxon>Bacillati</taxon>
        <taxon>Actinomycetota</taxon>
        <taxon>Actinomycetes</taxon>
        <taxon>Kitasatosporales</taxon>
        <taxon>Streptomycetaceae</taxon>
        <taxon>Streptomyces</taxon>
    </lineage>
</organism>
<gene>
    <name evidence="1" type="ORF">FPZ41_07145</name>
</gene>
<dbReference type="RefSeq" id="WP_152860218.1">
    <property type="nucleotide sequence ID" value="NZ_JBIRUE010000019.1"/>
</dbReference>
<accession>A0A5N8WLP4</accession>
<dbReference type="EMBL" id="VMNX01000013">
    <property type="protein sequence ID" value="MPY48371.1"/>
    <property type="molecule type" value="Genomic_DNA"/>
</dbReference>